<comment type="caution">
    <text evidence="1">The sequence shown here is derived from an EMBL/GenBank/DDBJ whole genome shotgun (WGS) entry which is preliminary data.</text>
</comment>
<accession>A0ABX0E8B7</accession>
<proteinExistence type="predicted"/>
<dbReference type="InterPro" id="IPR027417">
    <property type="entry name" value="P-loop_NTPase"/>
</dbReference>
<feature type="non-terminal residue" evidence="1">
    <location>
        <position position="1"/>
    </location>
</feature>
<dbReference type="Proteomes" id="UP001518140">
    <property type="component" value="Unassembled WGS sequence"/>
</dbReference>
<dbReference type="Gene3D" id="3.40.50.300">
    <property type="entry name" value="P-loop containing nucleotide triphosphate hydrolases"/>
    <property type="match status" value="1"/>
</dbReference>
<protein>
    <submittedName>
        <fullName evidence="1">Type VI secretion protein</fullName>
    </submittedName>
</protein>
<evidence type="ECO:0000313" key="1">
    <source>
        <dbReference type="EMBL" id="NGO49509.1"/>
    </source>
</evidence>
<reference evidence="1 2" key="1">
    <citation type="submission" date="2020-02" db="EMBL/GenBank/DDBJ databases">
        <title>Whole-genome analyses of novel actinobacteria.</title>
        <authorList>
            <person name="Sahin N."/>
            <person name="Tokatli A."/>
        </authorList>
    </citation>
    <scope>NUCLEOTIDE SEQUENCE [LARGE SCALE GENOMIC DNA]</scope>
    <source>
        <strain evidence="1 2">YC419</strain>
    </source>
</reference>
<gene>
    <name evidence="1" type="ORF">G6048_48205</name>
</gene>
<keyword evidence="2" id="KW-1185">Reference proteome</keyword>
<dbReference type="CDD" id="cd01127">
    <property type="entry name" value="TrwB_TraG_TraD_VirD4"/>
    <property type="match status" value="1"/>
</dbReference>
<evidence type="ECO:0000313" key="2">
    <source>
        <dbReference type="Proteomes" id="UP001518140"/>
    </source>
</evidence>
<name>A0ABX0E8B7_9ACTN</name>
<organism evidence="1 2">
    <name type="scientific">Streptomyces ureilyticus</name>
    <dbReference type="NCBI Taxonomy" id="1775131"/>
    <lineage>
        <taxon>Bacteria</taxon>
        <taxon>Bacillati</taxon>
        <taxon>Actinomycetota</taxon>
        <taxon>Actinomycetes</taxon>
        <taxon>Kitasatosporales</taxon>
        <taxon>Streptomycetaceae</taxon>
        <taxon>Streptomyces</taxon>
    </lineage>
</organism>
<dbReference type="SUPFAM" id="SSF52540">
    <property type="entry name" value="P-loop containing nucleoside triphosphate hydrolases"/>
    <property type="match status" value="1"/>
</dbReference>
<sequence length="299" mass="32063">PQTRHPLATEAVRDAEGPALVITSSPTLWSDTKDARAKLGPVLLYDPSHLCDTPARLHWSPSAGCQDKDTARARAAALLAPVRPTAKMDQAVADVAETLLRSYLHAAATDGRAVRHLHRWAQGTGVQEAVRILRTNPKAASGSAGELEAALTSYPERRDIAQELTARALSSLFTVNVREACTPNRTDALTLDSFVNEGGTLYVVGEPIEDPKANPGAMPLLTALASSVVERGRRMAERSSSGRLDPPLTLVLDDVAAVAPLPQLPDLLTTGPDRGMPTLALLRSREQARTRWPNHELPA</sequence>
<dbReference type="EMBL" id="JAAKZX010000471">
    <property type="protein sequence ID" value="NGO49509.1"/>
    <property type="molecule type" value="Genomic_DNA"/>
</dbReference>
<dbReference type="RefSeq" id="WP_235991163.1">
    <property type="nucleotide sequence ID" value="NZ_JAAKZX010000471.1"/>
</dbReference>